<proteinExistence type="predicted"/>
<name>A0A7W1T521_9LIST</name>
<dbReference type="Gene3D" id="3.40.630.30">
    <property type="match status" value="1"/>
</dbReference>
<dbReference type="PROSITE" id="PS51186">
    <property type="entry name" value="GNAT"/>
    <property type="match status" value="1"/>
</dbReference>
<protein>
    <submittedName>
        <fullName evidence="2">GNAT family N-acetyltransferase</fullName>
    </submittedName>
</protein>
<dbReference type="EMBL" id="JABJVM010000003">
    <property type="protein sequence ID" value="MBA3925613.1"/>
    <property type="molecule type" value="Genomic_DNA"/>
</dbReference>
<dbReference type="InterPro" id="IPR016181">
    <property type="entry name" value="Acyl_CoA_acyltransferase"/>
</dbReference>
<dbReference type="PANTHER" id="PTHR43415:SF3">
    <property type="entry name" value="GNAT-FAMILY ACETYLTRANSFERASE"/>
    <property type="match status" value="1"/>
</dbReference>
<dbReference type="InterPro" id="IPR000182">
    <property type="entry name" value="GNAT_dom"/>
</dbReference>
<evidence type="ECO:0000259" key="1">
    <source>
        <dbReference type="PROSITE" id="PS51186"/>
    </source>
</evidence>
<reference evidence="2 3" key="2">
    <citation type="submission" date="2020-08" db="EMBL/GenBank/DDBJ databases">
        <title>Listeria ohnekaius sp. nov. and Listeria portnoyii sp. nov. isolated from non-agricultural and natural environments.</title>
        <authorList>
            <person name="Weller D."/>
            <person name="Belias A.M."/>
            <person name="Liao J."/>
            <person name="Guo S."/>
            <person name="Orsi R.H."/>
            <person name="Wiedmann M."/>
        </authorList>
    </citation>
    <scope>NUCLEOTIDE SEQUENCE [LARGE SCALE GENOMIC DNA]</scope>
    <source>
        <strain evidence="2 3">FSL W9-0585</strain>
    </source>
</reference>
<dbReference type="CDD" id="cd04301">
    <property type="entry name" value="NAT_SF"/>
    <property type="match status" value="1"/>
</dbReference>
<evidence type="ECO:0000313" key="2">
    <source>
        <dbReference type="EMBL" id="MBA3925613.1"/>
    </source>
</evidence>
<reference evidence="2 3" key="1">
    <citation type="submission" date="2020-05" db="EMBL/GenBank/DDBJ databases">
        <authorList>
            <person name="Carlin C.R."/>
        </authorList>
    </citation>
    <scope>NUCLEOTIDE SEQUENCE [LARGE SCALE GENOMIC DNA]</scope>
    <source>
        <strain evidence="2 3">FSL W9-0585</strain>
    </source>
</reference>
<dbReference type="Proteomes" id="UP000548787">
    <property type="component" value="Unassembled WGS sequence"/>
</dbReference>
<gene>
    <name evidence="2" type="ORF">HPK16_04580</name>
</gene>
<keyword evidence="3" id="KW-1185">Reference proteome</keyword>
<dbReference type="AlphaFoldDB" id="A0A7W1T521"/>
<comment type="caution">
    <text evidence="2">The sequence shown here is derived from an EMBL/GenBank/DDBJ whole genome shotgun (WGS) entry which is preliminary data.</text>
</comment>
<feature type="domain" description="N-acetyltransferase" evidence="1">
    <location>
        <begin position="3"/>
        <end position="161"/>
    </location>
</feature>
<dbReference type="PANTHER" id="PTHR43415">
    <property type="entry name" value="SPERMIDINE N(1)-ACETYLTRANSFERASE"/>
    <property type="match status" value="1"/>
</dbReference>
<dbReference type="RefSeq" id="WP_181675833.1">
    <property type="nucleotide sequence ID" value="NZ_JABJVM010000003.1"/>
</dbReference>
<sequence>MAILITAQTESDITELWEIEKSVMIKGTTPHVVKETDYEQFKKDTMTQNMLVARNEGGAVLGSLIYHYPGSAPSRQKQWLFGIAISEKAQGQGVGRKLIEQLFELGQQNNIGKIAMRVMGANTNAIQFYEHLGFEQEAHFKREFWIDGEWMDDYQFAYYLD</sequence>
<organism evidence="2 3">
    <name type="scientific">Listeria rustica</name>
    <dbReference type="NCBI Taxonomy" id="2713503"/>
    <lineage>
        <taxon>Bacteria</taxon>
        <taxon>Bacillati</taxon>
        <taxon>Bacillota</taxon>
        <taxon>Bacilli</taxon>
        <taxon>Bacillales</taxon>
        <taxon>Listeriaceae</taxon>
        <taxon>Listeria</taxon>
    </lineage>
</organism>
<accession>A0A7W1T521</accession>
<dbReference type="SUPFAM" id="SSF55729">
    <property type="entry name" value="Acyl-CoA N-acyltransferases (Nat)"/>
    <property type="match status" value="1"/>
</dbReference>
<dbReference type="Pfam" id="PF00583">
    <property type="entry name" value="Acetyltransf_1"/>
    <property type="match status" value="1"/>
</dbReference>
<dbReference type="GO" id="GO:0016747">
    <property type="term" value="F:acyltransferase activity, transferring groups other than amino-acyl groups"/>
    <property type="evidence" value="ECO:0007669"/>
    <property type="project" value="InterPro"/>
</dbReference>
<keyword evidence="2" id="KW-0808">Transferase</keyword>
<evidence type="ECO:0000313" key="3">
    <source>
        <dbReference type="Proteomes" id="UP000548787"/>
    </source>
</evidence>